<accession>A0A9N7UY19</accession>
<sequence>MVLRFQRHARTGKLKSPFVPLACLHASNMDHLYNLSLTEYKDAQMACNSWKEISANVGLHVDECTKLWRKIRDKFFLQKKGYEEQQWRFKSIVDEDCHSQRRCL</sequence>
<proteinExistence type="predicted"/>
<organism evidence="2 3">
    <name type="scientific">Pleuronectes platessa</name>
    <name type="common">European plaice</name>
    <dbReference type="NCBI Taxonomy" id="8262"/>
    <lineage>
        <taxon>Eukaryota</taxon>
        <taxon>Metazoa</taxon>
        <taxon>Chordata</taxon>
        <taxon>Craniata</taxon>
        <taxon>Vertebrata</taxon>
        <taxon>Euteleostomi</taxon>
        <taxon>Actinopterygii</taxon>
        <taxon>Neopterygii</taxon>
        <taxon>Teleostei</taxon>
        <taxon>Neoteleostei</taxon>
        <taxon>Acanthomorphata</taxon>
        <taxon>Carangaria</taxon>
        <taxon>Pleuronectiformes</taxon>
        <taxon>Pleuronectoidei</taxon>
        <taxon>Pleuronectidae</taxon>
        <taxon>Pleuronectes</taxon>
    </lineage>
</organism>
<comment type="caution">
    <text evidence="2">The sequence shown here is derived from an EMBL/GenBank/DDBJ whole genome shotgun (WGS) entry which is preliminary data.</text>
</comment>
<gene>
    <name evidence="2" type="ORF">PLEPLA_LOCUS27005</name>
</gene>
<evidence type="ECO:0000313" key="3">
    <source>
        <dbReference type="Proteomes" id="UP001153269"/>
    </source>
</evidence>
<dbReference type="InterPro" id="IPR006578">
    <property type="entry name" value="MADF-dom"/>
</dbReference>
<dbReference type="Proteomes" id="UP001153269">
    <property type="component" value="Unassembled WGS sequence"/>
</dbReference>
<keyword evidence="3" id="KW-1185">Reference proteome</keyword>
<protein>
    <recommendedName>
        <fullName evidence="1">MADF domain-containing protein</fullName>
    </recommendedName>
</protein>
<evidence type="ECO:0000259" key="1">
    <source>
        <dbReference type="Pfam" id="PF10545"/>
    </source>
</evidence>
<reference evidence="2" key="1">
    <citation type="submission" date="2020-03" db="EMBL/GenBank/DDBJ databases">
        <authorList>
            <person name="Weist P."/>
        </authorList>
    </citation>
    <scope>NUCLEOTIDE SEQUENCE</scope>
</reference>
<evidence type="ECO:0000313" key="2">
    <source>
        <dbReference type="EMBL" id="CAB1439181.1"/>
    </source>
</evidence>
<dbReference type="AlphaFoldDB" id="A0A9N7UY19"/>
<name>A0A9N7UY19_PLEPL</name>
<dbReference type="EMBL" id="CADEAL010002244">
    <property type="protein sequence ID" value="CAB1439181.1"/>
    <property type="molecule type" value="Genomic_DNA"/>
</dbReference>
<dbReference type="Pfam" id="PF10545">
    <property type="entry name" value="MADF_DNA_bdg"/>
    <property type="match status" value="1"/>
</dbReference>
<feature type="domain" description="MADF" evidence="1">
    <location>
        <begin position="29"/>
        <end position="80"/>
    </location>
</feature>